<name>A0A9X6NE02_HYPEX</name>
<evidence type="ECO:0000256" key="1">
    <source>
        <dbReference type="ARBA" id="ARBA00004613"/>
    </source>
</evidence>
<dbReference type="PROSITE" id="PS50240">
    <property type="entry name" value="TRYPSIN_DOM"/>
    <property type="match status" value="1"/>
</dbReference>
<proteinExistence type="inferred from homology"/>
<dbReference type="InterPro" id="IPR009003">
    <property type="entry name" value="Peptidase_S1_PA"/>
</dbReference>
<sequence length="358" mass="39688">MDGNPATSHCIQYNYILHTNLQPLYLRILVQQGPLHFPPHLPGHRGTPDRHGTCFLRSAALHHPYSDELFPHSIVRHSRVILHNLSVNPSKRCDNLDRWLFVEFAIKYRTTITKRKALKAGIISTFVVPAGISVSKYIVYWKDITVDRCSGNKHFAPAGVGAEISEMLMGTVFLQMLFISQLRVLMIAAKQRLRQIRRTVAAHCRKAFSDSPVASSFRVRVESQTLQDVHVQTISRLVIHPKYTDSPAPIDDFCMLKTSQAARATATLRQVDVVITDQAKCSRAYSNTITPVMVCAESVGKDSCQGDSGGPFVCADKNGVYKLVGVVSFGNGCAKQGFPGIYARTTSALDFISSTLKE</sequence>
<keyword evidence="5" id="KW-0720">Serine protease</keyword>
<comment type="similarity">
    <text evidence="7">Belongs to the peptidase S1 family. CLIP subfamily.</text>
</comment>
<keyword evidence="4" id="KW-0378">Hydrolase</keyword>
<evidence type="ECO:0000259" key="9">
    <source>
        <dbReference type="PROSITE" id="PS50240"/>
    </source>
</evidence>
<feature type="transmembrane region" description="Helical" evidence="8">
    <location>
        <begin position="117"/>
        <end position="138"/>
    </location>
</feature>
<dbReference type="InterPro" id="IPR001254">
    <property type="entry name" value="Trypsin_dom"/>
</dbReference>
<dbReference type="GO" id="GO:0006508">
    <property type="term" value="P:proteolysis"/>
    <property type="evidence" value="ECO:0007669"/>
    <property type="project" value="UniProtKB-KW"/>
</dbReference>
<evidence type="ECO:0000256" key="5">
    <source>
        <dbReference type="ARBA" id="ARBA00022825"/>
    </source>
</evidence>
<feature type="domain" description="Peptidase S1" evidence="9">
    <location>
        <begin position="201"/>
        <end position="357"/>
    </location>
</feature>
<evidence type="ECO:0000256" key="3">
    <source>
        <dbReference type="ARBA" id="ARBA00022670"/>
    </source>
</evidence>
<evidence type="ECO:0000256" key="2">
    <source>
        <dbReference type="ARBA" id="ARBA00022525"/>
    </source>
</evidence>
<reference evidence="11" key="1">
    <citation type="submission" date="2017-01" db="EMBL/GenBank/DDBJ databases">
        <title>Comparative genomics of anhydrobiosis in the tardigrade Hypsibius dujardini.</title>
        <authorList>
            <person name="Yoshida Y."/>
            <person name="Koutsovoulos G."/>
            <person name="Laetsch D."/>
            <person name="Stevens L."/>
            <person name="Kumar S."/>
            <person name="Horikawa D."/>
            <person name="Ishino K."/>
            <person name="Komine S."/>
            <person name="Tomita M."/>
            <person name="Blaxter M."/>
            <person name="Arakawa K."/>
        </authorList>
    </citation>
    <scope>NUCLEOTIDE SEQUENCE [LARGE SCALE GENOMIC DNA]</scope>
    <source>
        <strain evidence="11">Z151</strain>
    </source>
</reference>
<organism evidence="10 11">
    <name type="scientific">Hypsibius exemplaris</name>
    <name type="common">Freshwater tardigrade</name>
    <dbReference type="NCBI Taxonomy" id="2072580"/>
    <lineage>
        <taxon>Eukaryota</taxon>
        <taxon>Metazoa</taxon>
        <taxon>Ecdysozoa</taxon>
        <taxon>Tardigrada</taxon>
        <taxon>Eutardigrada</taxon>
        <taxon>Parachela</taxon>
        <taxon>Hypsibioidea</taxon>
        <taxon>Hypsibiidae</taxon>
        <taxon>Hypsibius</taxon>
    </lineage>
</organism>
<dbReference type="Gene3D" id="2.40.10.10">
    <property type="entry name" value="Trypsin-like serine proteases"/>
    <property type="match status" value="1"/>
</dbReference>
<dbReference type="Proteomes" id="UP000192578">
    <property type="component" value="Unassembled WGS sequence"/>
</dbReference>
<dbReference type="SMART" id="SM00020">
    <property type="entry name" value="Tryp_SPc"/>
    <property type="match status" value="1"/>
</dbReference>
<dbReference type="InterPro" id="IPR050127">
    <property type="entry name" value="Serine_Proteases_S1"/>
</dbReference>
<dbReference type="FunFam" id="2.40.10.10:FF:000002">
    <property type="entry name" value="Transmembrane protease serine"/>
    <property type="match status" value="1"/>
</dbReference>
<evidence type="ECO:0000313" key="11">
    <source>
        <dbReference type="Proteomes" id="UP000192578"/>
    </source>
</evidence>
<gene>
    <name evidence="10" type="ORF">BV898_16879</name>
</gene>
<keyword evidence="8" id="KW-1133">Transmembrane helix</keyword>
<dbReference type="Pfam" id="PF00089">
    <property type="entry name" value="Trypsin"/>
    <property type="match status" value="1"/>
</dbReference>
<comment type="subcellular location">
    <subcellularLocation>
        <location evidence="1">Secreted</location>
    </subcellularLocation>
</comment>
<evidence type="ECO:0000256" key="6">
    <source>
        <dbReference type="ARBA" id="ARBA00023157"/>
    </source>
</evidence>
<keyword evidence="3" id="KW-0645">Protease</keyword>
<keyword evidence="8" id="KW-0812">Transmembrane</keyword>
<evidence type="ECO:0000256" key="8">
    <source>
        <dbReference type="SAM" id="Phobius"/>
    </source>
</evidence>
<dbReference type="AlphaFoldDB" id="A0A9X6NE02"/>
<comment type="caution">
    <text evidence="10">The sequence shown here is derived from an EMBL/GenBank/DDBJ whole genome shotgun (WGS) entry which is preliminary data.</text>
</comment>
<dbReference type="PROSITE" id="PS00135">
    <property type="entry name" value="TRYPSIN_SER"/>
    <property type="match status" value="1"/>
</dbReference>
<keyword evidence="2" id="KW-0964">Secreted</keyword>
<evidence type="ECO:0000313" key="10">
    <source>
        <dbReference type="EMBL" id="OWA52422.1"/>
    </source>
</evidence>
<keyword evidence="6" id="KW-1015">Disulfide bond</keyword>
<dbReference type="InterPro" id="IPR033116">
    <property type="entry name" value="TRYPSIN_SER"/>
</dbReference>
<evidence type="ECO:0000256" key="7">
    <source>
        <dbReference type="ARBA" id="ARBA00024195"/>
    </source>
</evidence>
<dbReference type="PANTHER" id="PTHR24264">
    <property type="entry name" value="TRYPSIN-RELATED"/>
    <property type="match status" value="1"/>
</dbReference>
<dbReference type="EMBL" id="MTYJ01000267">
    <property type="protein sequence ID" value="OWA52422.1"/>
    <property type="molecule type" value="Genomic_DNA"/>
</dbReference>
<accession>A0A9X6NE02</accession>
<dbReference type="CDD" id="cd00190">
    <property type="entry name" value="Tryp_SPc"/>
    <property type="match status" value="1"/>
</dbReference>
<dbReference type="SUPFAM" id="SSF50494">
    <property type="entry name" value="Trypsin-like serine proteases"/>
    <property type="match status" value="1"/>
</dbReference>
<feature type="transmembrane region" description="Helical" evidence="8">
    <location>
        <begin position="167"/>
        <end position="189"/>
    </location>
</feature>
<dbReference type="GO" id="GO:0004252">
    <property type="term" value="F:serine-type endopeptidase activity"/>
    <property type="evidence" value="ECO:0007669"/>
    <property type="project" value="InterPro"/>
</dbReference>
<protein>
    <submittedName>
        <fullName evidence="10">Trypsin-4</fullName>
    </submittedName>
</protein>
<keyword evidence="11" id="KW-1185">Reference proteome</keyword>
<evidence type="ECO:0000256" key="4">
    <source>
        <dbReference type="ARBA" id="ARBA00022801"/>
    </source>
</evidence>
<dbReference type="OrthoDB" id="93664at2759"/>
<dbReference type="GO" id="GO:0005615">
    <property type="term" value="C:extracellular space"/>
    <property type="evidence" value="ECO:0007669"/>
    <property type="project" value="TreeGrafter"/>
</dbReference>
<dbReference type="InterPro" id="IPR043504">
    <property type="entry name" value="Peptidase_S1_PA_chymotrypsin"/>
</dbReference>
<keyword evidence="8" id="KW-0472">Membrane</keyword>
<dbReference type="PANTHER" id="PTHR24264:SF65">
    <property type="entry name" value="SRCR DOMAIN-CONTAINING PROTEIN"/>
    <property type="match status" value="1"/>
</dbReference>